<dbReference type="PROSITE" id="PS51782">
    <property type="entry name" value="LYSM"/>
    <property type="match status" value="1"/>
</dbReference>
<feature type="compositionally biased region" description="Low complexity" evidence="1">
    <location>
        <begin position="232"/>
        <end position="249"/>
    </location>
</feature>
<dbReference type="PANTHER" id="PTHR20932:SF8">
    <property type="entry name" value="LD22649P"/>
    <property type="match status" value="1"/>
</dbReference>
<name>A0A8H5FZI3_9AGAR</name>
<feature type="region of interest" description="Disordered" evidence="1">
    <location>
        <begin position="20"/>
        <end position="55"/>
    </location>
</feature>
<dbReference type="Pfam" id="PF01476">
    <property type="entry name" value="LysM"/>
    <property type="match status" value="1"/>
</dbReference>
<dbReference type="CDD" id="cd00118">
    <property type="entry name" value="LysM"/>
    <property type="match status" value="1"/>
</dbReference>
<feature type="compositionally biased region" description="Polar residues" evidence="1">
    <location>
        <begin position="433"/>
        <end position="443"/>
    </location>
</feature>
<organism evidence="3 4">
    <name type="scientific">Tetrapyrgos nigripes</name>
    <dbReference type="NCBI Taxonomy" id="182062"/>
    <lineage>
        <taxon>Eukaryota</taxon>
        <taxon>Fungi</taxon>
        <taxon>Dikarya</taxon>
        <taxon>Basidiomycota</taxon>
        <taxon>Agaricomycotina</taxon>
        <taxon>Agaricomycetes</taxon>
        <taxon>Agaricomycetidae</taxon>
        <taxon>Agaricales</taxon>
        <taxon>Marasmiineae</taxon>
        <taxon>Marasmiaceae</taxon>
        <taxon>Tetrapyrgos</taxon>
    </lineage>
</organism>
<dbReference type="SUPFAM" id="SSF54106">
    <property type="entry name" value="LysM domain"/>
    <property type="match status" value="1"/>
</dbReference>
<dbReference type="InterPro" id="IPR036779">
    <property type="entry name" value="LysM_dom_sf"/>
</dbReference>
<keyword evidence="4" id="KW-1185">Reference proteome</keyword>
<dbReference type="EMBL" id="JAACJM010000056">
    <property type="protein sequence ID" value="KAF5355450.1"/>
    <property type="molecule type" value="Genomic_DNA"/>
</dbReference>
<dbReference type="OrthoDB" id="2107166at2759"/>
<reference evidence="3 4" key="1">
    <citation type="journal article" date="2020" name="ISME J.">
        <title>Uncovering the hidden diversity of litter-decomposition mechanisms in mushroom-forming fungi.</title>
        <authorList>
            <person name="Floudas D."/>
            <person name="Bentzer J."/>
            <person name="Ahren D."/>
            <person name="Johansson T."/>
            <person name="Persson P."/>
            <person name="Tunlid A."/>
        </authorList>
    </citation>
    <scope>NUCLEOTIDE SEQUENCE [LARGE SCALE GENOMIC DNA]</scope>
    <source>
        <strain evidence="3 4">CBS 291.85</strain>
    </source>
</reference>
<feature type="compositionally biased region" description="Polar residues" evidence="1">
    <location>
        <begin position="32"/>
        <end position="48"/>
    </location>
</feature>
<dbReference type="InterPro" id="IPR045030">
    <property type="entry name" value="LYSM1-4"/>
</dbReference>
<protein>
    <recommendedName>
        <fullName evidence="2">LysM domain-containing protein</fullName>
    </recommendedName>
</protein>
<dbReference type="AlphaFoldDB" id="A0A8H5FZI3"/>
<dbReference type="PANTHER" id="PTHR20932">
    <property type="entry name" value="LYSM AND PUTATIVE PEPTIDOGLYCAN-BINDING DOMAIN-CONTAINING PROTEIN"/>
    <property type="match status" value="1"/>
</dbReference>
<dbReference type="Proteomes" id="UP000559256">
    <property type="component" value="Unassembled WGS sequence"/>
</dbReference>
<feature type="region of interest" description="Disordered" evidence="1">
    <location>
        <begin position="326"/>
        <end position="372"/>
    </location>
</feature>
<feature type="region of interest" description="Disordered" evidence="1">
    <location>
        <begin position="232"/>
        <end position="266"/>
    </location>
</feature>
<evidence type="ECO:0000259" key="2">
    <source>
        <dbReference type="PROSITE" id="PS51782"/>
    </source>
</evidence>
<feature type="region of interest" description="Disordered" evidence="1">
    <location>
        <begin position="433"/>
        <end position="482"/>
    </location>
</feature>
<feature type="domain" description="LysM" evidence="2">
    <location>
        <begin position="133"/>
        <end position="177"/>
    </location>
</feature>
<dbReference type="SMART" id="SM00257">
    <property type="entry name" value="LysM"/>
    <property type="match status" value="1"/>
</dbReference>
<proteinExistence type="predicted"/>
<evidence type="ECO:0000256" key="1">
    <source>
        <dbReference type="SAM" id="MobiDB-lite"/>
    </source>
</evidence>
<evidence type="ECO:0000313" key="4">
    <source>
        <dbReference type="Proteomes" id="UP000559256"/>
    </source>
</evidence>
<dbReference type="InterPro" id="IPR018392">
    <property type="entry name" value="LysM"/>
</dbReference>
<sequence length="482" mass="52007">MVDNVDDASFNPFVSYDSIDRAQNDFDDPDGVQQQPGPASDFNDSTLRTGDLPSPLKLHSRAQTEVNTSSTGHNHPLRSAGLGSAFKDVGITRPHLSRALDASILADVEDAEGEDGDGMVPEGFNPEGEKVVIVHEVSRTDSLAGVALKYGIALSELRRANQLWTSDSIHLRKILYIPLDKTSRQQELLAANHSLPSVSRTTAVPTDTVASNDPNASTIRRVPATQLSFFPPSSTSAVTSPASDLLIDPSPSPPKPHARYTTNPGNSSLNTILQALPINPSTRDTIIARLSFDSASSSYSDRERSWQLNGSGNDIDEGHELDRVFRPGHKPRSMSEDGLSINHEIDGSDRPSGSAAWYNKSPKQTAVNRPSGYGWEQVIRRLESGIKPITHQPAAVDETRRYTGSEDPDSTPLAVRTVQLEPSPVMQVPRRNIGTSRTVSSGNDFDRPDIGTENGHTGKGKGKVRPKLSDVGFDSEGQGGRG</sequence>
<gene>
    <name evidence="3" type="ORF">D9758_006386</name>
</gene>
<evidence type="ECO:0000313" key="3">
    <source>
        <dbReference type="EMBL" id="KAF5355450.1"/>
    </source>
</evidence>
<comment type="caution">
    <text evidence="3">The sequence shown here is derived from an EMBL/GenBank/DDBJ whole genome shotgun (WGS) entry which is preliminary data.</text>
</comment>
<accession>A0A8H5FZI3</accession>
<dbReference type="Gene3D" id="3.10.350.10">
    <property type="entry name" value="LysM domain"/>
    <property type="match status" value="1"/>
</dbReference>